<dbReference type="EMBL" id="KL584976">
    <property type="protein sequence ID" value="KEQ87429.1"/>
    <property type="molecule type" value="Genomic_DNA"/>
</dbReference>
<evidence type="ECO:0000313" key="1">
    <source>
        <dbReference type="EMBL" id="KEQ87429.1"/>
    </source>
</evidence>
<dbReference type="GeneID" id="40741080"/>
<dbReference type="RefSeq" id="XP_029763616.1">
    <property type="nucleotide sequence ID" value="XM_029898774.1"/>
</dbReference>
<proteinExistence type="predicted"/>
<dbReference type="HOGENOM" id="CLU_1740136_0_0_1"/>
<dbReference type="AlphaFoldDB" id="A0A074XUX7"/>
<dbReference type="Proteomes" id="UP000030706">
    <property type="component" value="Unassembled WGS sequence"/>
</dbReference>
<gene>
    <name evidence="1" type="ORF">M438DRAFT_125100</name>
</gene>
<evidence type="ECO:0000313" key="2">
    <source>
        <dbReference type="Proteomes" id="UP000030706"/>
    </source>
</evidence>
<keyword evidence="2" id="KW-1185">Reference proteome</keyword>
<reference evidence="1 2" key="1">
    <citation type="journal article" date="2014" name="BMC Genomics">
        <title>Genome sequencing of four Aureobasidium pullulans varieties: biotechnological potential, stress tolerance, and description of new species.</title>
        <authorList>
            <person name="Gostin Ar C."/>
            <person name="Ohm R.A."/>
            <person name="Kogej T."/>
            <person name="Sonjak S."/>
            <person name="Turk M."/>
            <person name="Zajc J."/>
            <person name="Zalar P."/>
            <person name="Grube M."/>
            <person name="Sun H."/>
            <person name="Han J."/>
            <person name="Sharma A."/>
            <person name="Chiniquy J."/>
            <person name="Ngan C.Y."/>
            <person name="Lipzen A."/>
            <person name="Barry K."/>
            <person name="Grigoriev I.V."/>
            <person name="Gunde-Cimerman N."/>
        </authorList>
    </citation>
    <scope>NUCLEOTIDE SEQUENCE [LARGE SCALE GENOMIC DNA]</scope>
    <source>
        <strain evidence="1 2">EXF-150</strain>
    </source>
</reference>
<protein>
    <submittedName>
        <fullName evidence="1">Uncharacterized protein</fullName>
    </submittedName>
</protein>
<accession>A0A074XUX7</accession>
<name>A0A074XUX7_AURPU</name>
<organism evidence="1 2">
    <name type="scientific">Aureobasidium pullulans EXF-150</name>
    <dbReference type="NCBI Taxonomy" id="1043002"/>
    <lineage>
        <taxon>Eukaryota</taxon>
        <taxon>Fungi</taxon>
        <taxon>Dikarya</taxon>
        <taxon>Ascomycota</taxon>
        <taxon>Pezizomycotina</taxon>
        <taxon>Dothideomycetes</taxon>
        <taxon>Dothideomycetidae</taxon>
        <taxon>Dothideales</taxon>
        <taxon>Saccotheciaceae</taxon>
        <taxon>Aureobasidium</taxon>
    </lineage>
</organism>
<sequence length="150" mass="16783">MSMPVGSTIAHSVAVRQNLKHHQSTVGFRRAFRVKLDVTSVVENFGGVQRLTFFLAHEHQLEGSLFSTKQEPPNVSLFDILRQFYVANLVRRVLLTLLLRQLSPTTATGPFWTKNESLLAILSASKAKEGSFMSWIRMSRTRGGGGRRLG</sequence>